<organism evidence="3 4">
    <name type="scientific">Romanomermis culicivorax</name>
    <name type="common">Nematode worm</name>
    <dbReference type="NCBI Taxonomy" id="13658"/>
    <lineage>
        <taxon>Eukaryota</taxon>
        <taxon>Metazoa</taxon>
        <taxon>Ecdysozoa</taxon>
        <taxon>Nematoda</taxon>
        <taxon>Enoplea</taxon>
        <taxon>Dorylaimia</taxon>
        <taxon>Mermithida</taxon>
        <taxon>Mermithoidea</taxon>
        <taxon>Mermithidae</taxon>
        <taxon>Romanomermis</taxon>
    </lineage>
</organism>
<feature type="region of interest" description="Disordered" evidence="1">
    <location>
        <begin position="116"/>
        <end position="182"/>
    </location>
</feature>
<accession>A0A915JGZ5</accession>
<feature type="transmembrane region" description="Helical" evidence="2">
    <location>
        <begin position="46"/>
        <end position="70"/>
    </location>
</feature>
<evidence type="ECO:0000313" key="4">
    <source>
        <dbReference type="WBParaSite" id="nRc.2.0.1.t25268-RA"/>
    </source>
</evidence>
<keyword evidence="2" id="KW-0812">Transmembrane</keyword>
<sequence>MASLFLATTTDFDTYIDEITKDPNENAVTIPDDEKFSNFNRWLSQVAGLSVFLLICIVGLALLAISLLIIACHQVAKRRREQSMSTRTGHTAFQRSKLSLSHVSYKSKAASVKSLGPRTVSEKSAAKSLGPARTKSQKSAIASSKKPKTSVFKRLTNSRRKSNTDGILASMASKRPPSKRTR</sequence>
<evidence type="ECO:0000256" key="1">
    <source>
        <dbReference type="SAM" id="MobiDB-lite"/>
    </source>
</evidence>
<dbReference type="WBParaSite" id="nRc.2.0.1.t25268-RA">
    <property type="protein sequence ID" value="nRc.2.0.1.t25268-RA"/>
    <property type="gene ID" value="nRc.2.0.1.g25268"/>
</dbReference>
<evidence type="ECO:0000313" key="3">
    <source>
        <dbReference type="Proteomes" id="UP000887565"/>
    </source>
</evidence>
<keyword evidence="2" id="KW-1133">Transmembrane helix</keyword>
<dbReference type="AlphaFoldDB" id="A0A915JGZ5"/>
<evidence type="ECO:0000256" key="2">
    <source>
        <dbReference type="SAM" id="Phobius"/>
    </source>
</evidence>
<proteinExistence type="predicted"/>
<dbReference type="Proteomes" id="UP000887565">
    <property type="component" value="Unplaced"/>
</dbReference>
<protein>
    <submittedName>
        <fullName evidence="4">Uncharacterized protein</fullName>
    </submittedName>
</protein>
<keyword evidence="3" id="KW-1185">Reference proteome</keyword>
<name>A0A915JGZ5_ROMCU</name>
<reference evidence="4" key="1">
    <citation type="submission" date="2022-11" db="UniProtKB">
        <authorList>
            <consortium name="WormBaseParasite"/>
        </authorList>
    </citation>
    <scope>IDENTIFICATION</scope>
</reference>
<keyword evidence="2" id="KW-0472">Membrane</keyword>